<dbReference type="SUPFAM" id="SSF48371">
    <property type="entry name" value="ARM repeat"/>
    <property type="match status" value="1"/>
</dbReference>
<evidence type="ECO:0000313" key="5">
    <source>
        <dbReference type="Proteomes" id="UP001530377"/>
    </source>
</evidence>
<feature type="compositionally biased region" description="Gly residues" evidence="2">
    <location>
        <begin position="32"/>
        <end position="49"/>
    </location>
</feature>
<name>A0ABD3RVL9_9STRA</name>
<feature type="compositionally biased region" description="Polar residues" evidence="2">
    <location>
        <begin position="59"/>
        <end position="68"/>
    </location>
</feature>
<protein>
    <recommendedName>
        <fullName evidence="3">LRRK2 ARM repeat domain-containing protein</fullName>
    </recommendedName>
</protein>
<feature type="region of interest" description="Disordered" evidence="2">
    <location>
        <begin position="583"/>
        <end position="671"/>
    </location>
</feature>
<dbReference type="EMBL" id="JALLPB020000156">
    <property type="protein sequence ID" value="KAL3816264.1"/>
    <property type="molecule type" value="Genomic_DNA"/>
</dbReference>
<feature type="compositionally biased region" description="Low complexity" evidence="2">
    <location>
        <begin position="455"/>
        <end position="464"/>
    </location>
</feature>
<comment type="caution">
    <text evidence="4">The sequence shown here is derived from an EMBL/GenBank/DDBJ whole genome shotgun (WGS) entry which is preliminary data.</text>
</comment>
<dbReference type="PANTHER" id="PTHR22895">
    <property type="entry name" value="ARMADILLO REPEAT-CONTAINING PROTEIN 6"/>
    <property type="match status" value="1"/>
</dbReference>
<organism evidence="4 5">
    <name type="scientific">Cyclostephanos tholiformis</name>
    <dbReference type="NCBI Taxonomy" id="382380"/>
    <lineage>
        <taxon>Eukaryota</taxon>
        <taxon>Sar</taxon>
        <taxon>Stramenopiles</taxon>
        <taxon>Ochrophyta</taxon>
        <taxon>Bacillariophyta</taxon>
        <taxon>Coscinodiscophyceae</taxon>
        <taxon>Thalassiosirophycidae</taxon>
        <taxon>Stephanodiscales</taxon>
        <taxon>Stephanodiscaceae</taxon>
        <taxon>Cyclostephanos</taxon>
    </lineage>
</organism>
<evidence type="ECO:0000313" key="4">
    <source>
        <dbReference type="EMBL" id="KAL3816264.1"/>
    </source>
</evidence>
<dbReference type="Proteomes" id="UP001530377">
    <property type="component" value="Unassembled WGS sequence"/>
</dbReference>
<feature type="compositionally biased region" description="Low complexity" evidence="2">
    <location>
        <begin position="347"/>
        <end position="360"/>
    </location>
</feature>
<gene>
    <name evidence="4" type="ORF">ACHAXA_008072</name>
</gene>
<feature type="region of interest" description="Disordered" evidence="2">
    <location>
        <begin position="334"/>
        <end position="382"/>
    </location>
</feature>
<dbReference type="InterPro" id="IPR056597">
    <property type="entry name" value="ARM_LRRK2"/>
</dbReference>
<feature type="compositionally biased region" description="Polar residues" evidence="2">
    <location>
        <begin position="901"/>
        <end position="925"/>
    </location>
</feature>
<evidence type="ECO:0000256" key="2">
    <source>
        <dbReference type="SAM" id="MobiDB-lite"/>
    </source>
</evidence>
<feature type="compositionally biased region" description="Basic residues" evidence="2">
    <location>
        <begin position="646"/>
        <end position="655"/>
    </location>
</feature>
<evidence type="ECO:0000256" key="1">
    <source>
        <dbReference type="ARBA" id="ARBA00022737"/>
    </source>
</evidence>
<dbReference type="Pfam" id="PF23744">
    <property type="entry name" value="ARM_LRRK2"/>
    <property type="match status" value="1"/>
</dbReference>
<dbReference type="PANTHER" id="PTHR22895:SF0">
    <property type="entry name" value="ARMADILLO REPEAT-CONTAINING PROTEIN 6"/>
    <property type="match status" value="1"/>
</dbReference>
<reference evidence="4 5" key="1">
    <citation type="submission" date="2024-10" db="EMBL/GenBank/DDBJ databases">
        <title>Updated reference genomes for cyclostephanoid diatoms.</title>
        <authorList>
            <person name="Roberts W.R."/>
            <person name="Alverson A.J."/>
        </authorList>
    </citation>
    <scope>NUCLEOTIDE SEQUENCE [LARGE SCALE GENOMIC DNA]</scope>
    <source>
        <strain evidence="4 5">AJA228-03</strain>
    </source>
</reference>
<feature type="region of interest" description="Disordered" evidence="2">
    <location>
        <begin position="901"/>
        <end position="942"/>
    </location>
</feature>
<keyword evidence="5" id="KW-1185">Reference proteome</keyword>
<dbReference type="InterPro" id="IPR016024">
    <property type="entry name" value="ARM-type_fold"/>
</dbReference>
<keyword evidence="1" id="KW-0677">Repeat</keyword>
<sequence>MNGNETKKRSGGNSLTSENLKLCNRSTMSGSNSGGSTTGSGSDNNGGGTSSSCNPAVVTETTNSHANTSSGSGDDRSSSASGGGGSESRSGSGSSGNDIDRRSNGEASGEYYYAGYSGPSLAGTCAGNNDQAAPVVGGGAIARGGDVVPVNRSNMPSFVSSYQGATCLVASSSAATAGPQLLHHHPQHGAGDNVTNEVTSLQVAVATDGEGSTPPSHAFESFHSRYHPRHHHPRHHSNYQNRAVDAVGVHGRLADIAPSQGGLASALSARSHHQPRGPFLNGVPSAINGPLRYRNTNNHHRAHQQVSAPFNHCEFRLPQSDERAVLQRVPRTHATVVAHDLPPPPTSSDAWSSTSNGSSSRSRRRTSSAVAGKNGVSAKLSRQPPMVASVRLANGGAIDSVGINDGFLSSPDSSEAQLDQKNSPAMHVTMDDPILRKKISVKQQHQQYKPGPDFSNSQASSSKSGAPVNSVGVNSALKRKISSMTRDGTSDDSSDGTKSDEGYAASSERQSGSGGDSMSSDDDNKEKMASSGKGAGGFTLSNGKVGMTMASQSNSKRTETSSMSSSVLADFSSVMNEEGSIALNSLSRSDSPRSSCTSISSNGENHLNASHKGARDDAKAEARSDQHAAEGSKRDSAHFNASSSAKARKRPKSKAGAKSCAESDEFSPPNNVMKNGLSIMERLLHQKVQTANHHYHSRSTGRKMLEKSFLSAKRDLSTADALITTLSTSKINFCEDKTSHRGNRDFSSNEEASIYFLGHDVMAQVVSFLDPPEAYSFLTTPLSKTWLITYTAPQELWKILCTSAPFYANLDDDNGSSDSSSCSSFPMCNDVEMRHLFGRYRLLYTSFIRCMKYLNRLQDDALNGRVPTLYTNSNKNDIYPYNKDTSLKAYFAKARRLNRSRLQNGGSRSSSDAALSLTTESGSRGSSEKVPQDGSGADALSNCSQQINSSRRLGRSMLTDRLLRPTQAGNVDNVNLPWSCAIYSVIMCLKCLPYLLEDESQRTTAQRAGLTDSVLRAMVLFPNSIELHTVAFHTLVLLARPLGGNEGMLFHTAMVNTRGIFNNGSSSSKNGIVIMLDSMRRFAHDEILQAMSCWSLVNVALTPLQKSMLVKLGGLTVTSNAMLQHPYNAEVQFRALFALINLVIPTETRPEETEEMREFEREIFQQLGEVGETSEMEMLSASVGQISNLVVVAMKNFCSSEAILNRACLVLHNLSLNEEYHSILLWTPNCYQMLEWCLGNYPHDHVLQQSAGGTIQRLNATLSSNEDLRERFTNSIRAQQQHSLEMTRQEAILLQEQRIDQPQMDAT</sequence>
<evidence type="ECO:0000259" key="3">
    <source>
        <dbReference type="Pfam" id="PF23744"/>
    </source>
</evidence>
<dbReference type="InterPro" id="IPR011989">
    <property type="entry name" value="ARM-like"/>
</dbReference>
<feature type="region of interest" description="Disordered" evidence="2">
    <location>
        <begin position="1"/>
        <end position="104"/>
    </location>
</feature>
<proteinExistence type="predicted"/>
<feature type="compositionally biased region" description="Low complexity" evidence="2">
    <location>
        <begin position="87"/>
        <end position="97"/>
    </location>
</feature>
<accession>A0ABD3RVL9</accession>
<dbReference type="Gene3D" id="1.25.10.10">
    <property type="entry name" value="Leucine-rich Repeat Variant"/>
    <property type="match status" value="1"/>
</dbReference>
<feature type="compositionally biased region" description="Low complexity" evidence="2">
    <location>
        <begin position="585"/>
        <end position="601"/>
    </location>
</feature>
<feature type="region of interest" description="Disordered" evidence="2">
    <location>
        <begin position="440"/>
        <end position="566"/>
    </location>
</feature>
<feature type="compositionally biased region" description="Basic and acidic residues" evidence="2">
    <location>
        <begin position="613"/>
        <end position="637"/>
    </location>
</feature>
<feature type="domain" description="LRRK2 ARM repeat" evidence="3">
    <location>
        <begin position="1172"/>
        <end position="1286"/>
    </location>
</feature>